<dbReference type="SMART" id="SM00829">
    <property type="entry name" value="PKS_ER"/>
    <property type="match status" value="1"/>
</dbReference>
<evidence type="ECO:0000313" key="19">
    <source>
        <dbReference type="Proteomes" id="UP000292052"/>
    </source>
</evidence>
<dbReference type="SUPFAM" id="SSF55048">
    <property type="entry name" value="Probable ACP-binding domain of malonyl-CoA ACP transacylase"/>
    <property type="match status" value="1"/>
</dbReference>
<dbReference type="PROSITE" id="PS52004">
    <property type="entry name" value="KS3_2"/>
    <property type="match status" value="1"/>
</dbReference>
<dbReference type="Pfam" id="PF16197">
    <property type="entry name" value="KAsynt_C_assoc"/>
    <property type="match status" value="1"/>
</dbReference>
<dbReference type="PANTHER" id="PTHR43775">
    <property type="entry name" value="FATTY ACID SYNTHASE"/>
    <property type="match status" value="1"/>
</dbReference>
<dbReference type="SUPFAM" id="SSF51735">
    <property type="entry name" value="NAD(P)-binding Rossmann-fold domains"/>
    <property type="match status" value="2"/>
</dbReference>
<dbReference type="InterPro" id="IPR014043">
    <property type="entry name" value="Acyl_transferase_dom"/>
</dbReference>
<dbReference type="Pfam" id="PF02801">
    <property type="entry name" value="Ketoacyl-synt_C"/>
    <property type="match status" value="1"/>
</dbReference>
<dbReference type="SMART" id="SM00827">
    <property type="entry name" value="PKS_AT"/>
    <property type="match status" value="1"/>
</dbReference>
<dbReference type="InterPro" id="IPR057326">
    <property type="entry name" value="KR_dom"/>
</dbReference>
<proteinExistence type="predicted"/>
<dbReference type="SMART" id="SM00822">
    <property type="entry name" value="PKS_KR"/>
    <property type="match status" value="1"/>
</dbReference>
<evidence type="ECO:0000256" key="15">
    <source>
        <dbReference type="ARBA" id="ARBA00044883"/>
    </source>
</evidence>
<dbReference type="GO" id="GO:0016787">
    <property type="term" value="F:hydrolase activity"/>
    <property type="evidence" value="ECO:0007669"/>
    <property type="project" value="UniProtKB-KW"/>
</dbReference>
<dbReference type="InterPro" id="IPR014030">
    <property type="entry name" value="Ketoacyl_synth_N"/>
</dbReference>
<sequence>MDEQVAITGISGRYPNCSNIEELKQCLLAGVDCVSGSHDRWPYEALGTSPRLGVVKDVEYFDAGYFGMNPRDANSKDPRVRLLLEAVFEAIVDAGLNPSELRGSNTGVYMGMSTNNISDIGRRAGILDCSFAIMANTISYFFDFKGPSFVLDTACSTGLFLLSQAVDAIRNDRCAMAVICAAQHIFDPAVNVEFSRYGAMDAEGMCKTFDLNRKGYVQSDAMVAIVLQKVAESKRVYATVEGTSVNVDGYSREGFGHPSCLMHKAMFENCYRRHHVDPLEVNYIEAHGTGTVIGDIVETQAVDEFFCKNRKDPLLIGSVKSNVGHSETASALVSISKIIIAIHEGIIPGNLHYKTPDPAIKGINEGRLKVIDKNTPLPEGLIAVSAFGFGGANATAILRPYTKRESEINNHSHRLVCVSGRTEEGILYTLKKIAEHRTNNDLLSLVDNIFSQPIENHDYRGYAVLSRDTMFETGKCLSKKRSVWFVYSGMGSQWPGMAKDLMRIEVFRSTMRKCAIALKPYGIDLENVVVNGTEEIFRNVVNTFTAITAVSVCLTDVLAIMGIEPEGVIGHSLGEVACAYADGLITAEQAVLIAYGRGYASSTSNLMPGLMAAVGLSVGDCERQLPEDVYVACDNCDDNVTISGPEATVKNFVQELSSKEVFNDVVNTGNIAYHCPHLAAAGPKFYEFIKGVLPEAKLRSKRWLPSAISEQQWNSELGRYNSAEYHHHNYMNRVQFRQLLKYVPKDAILIEVAPRGLLQAILKRGVDKSVILLPLLKPRVDNYEFLLSSIGKFFSAGGQPNLKKFYGQSKFPVSVDTPTISNLIRWDHSVKWNIPKYNSKVYFGERIEIDMADQSNEFLEGCCINGNIILPVAGCVVYVWKSFAKMLGQAQHQLSVVFENIKLLKTVILPKNDTTVLILNIFRSSGFFEIFIENDKTPFFTGKVSSVLETAEEFLNYSDLPEPNKFTLKMNNDDFYKLLHLRGYNYDGIFLGVQQCELDGTFATLKWSENWVTFVDSMVQFLLRTETKCLALPTAFEKIVIDPQEHLKQVDSDGEVELRYNKYLRSCKCGGIEIRTLRSTHAKRETCEREPVLKRYTFVPNTTYVENQGDLDSLTYALNVSSQIVTENCVDHLNTKIAEIESAKAIEVVKTVMDKVNLRKTTFHHVDPANEIFDDYYDLLITQDITKIEEELILLYSKCAKLIFAKIENYQESFFDLYEFEVIYKHRDLLNIDGKVGLDSDDERLGVEYSGVDNNRNNVMGLVQRGALATSVQPHSILTWTVPRRWSLEQAATVPWAYTISYYALFTRIQLSPNDSILVHNSTSDLSLAATILALNNGSTIYTVVSSTDEKEFLMEIFPSLQENNMIFIDGVNSFSEIVMKLTNQQGVDVIFNCKSDRSLKQSIKCASKNARFIEIDHDTSDKIMENNASYYKITTAELLEEKAEVLNNIASNIENYSTKGVIIPLSYTVFDKDHIEDALNKKRDEKNPDKCLIKIKNKGGFFKKANNKVLAYPRTYMDPSKCYIIIGGLGGFGLELANWLITRGATKLILNSRREVYSGYQASCLQKWKNLRITVLTDISDTTTLEGAESLLKYAVNLAPVGGIFNSALLLRDELITKQTVENFTATIAPKVFSAQNVDFLSRKLPTKLDYFVVFSSVAASLGNATQSNYGFANSALERLCESRKAEGLHALAVEWGPIADVGFVARLKARVKVMEAIPQGIYSCLDVLDGFLQQSEPVVFSCIFAGDEDVAVAKKTPIDSVAALFGIKDVDSIGDSKTLLNLGMDSILAFEIKHMLASEYAIDLSVDDIRNLTVEMVKNMGNA</sequence>
<evidence type="ECO:0000256" key="11">
    <source>
        <dbReference type="ARBA" id="ARBA00023027"/>
    </source>
</evidence>
<evidence type="ECO:0000256" key="12">
    <source>
        <dbReference type="ARBA" id="ARBA00023098"/>
    </source>
</evidence>
<dbReference type="EMBL" id="QDEB01025251">
    <property type="protein sequence ID" value="RZC40550.1"/>
    <property type="molecule type" value="Genomic_DNA"/>
</dbReference>
<accession>A0A482W5Y4</accession>
<comment type="caution">
    <text evidence="18">The sequence shown here is derived from an EMBL/GenBank/DDBJ whole genome shotgun (WGS) entry which is preliminary data.</text>
</comment>
<dbReference type="CDD" id="cd05195">
    <property type="entry name" value="enoyl_red"/>
    <property type="match status" value="1"/>
</dbReference>
<keyword evidence="11" id="KW-0520">NAD</keyword>
<keyword evidence="9" id="KW-0521">NADP</keyword>
<evidence type="ECO:0000256" key="3">
    <source>
        <dbReference type="ARBA" id="ARBA00022450"/>
    </source>
</evidence>
<dbReference type="Proteomes" id="UP000292052">
    <property type="component" value="Unassembled WGS sequence"/>
</dbReference>
<dbReference type="InterPro" id="IPR016039">
    <property type="entry name" value="Thiolase-like"/>
</dbReference>
<evidence type="ECO:0000259" key="17">
    <source>
        <dbReference type="PROSITE" id="PS52004"/>
    </source>
</evidence>
<dbReference type="Gene3D" id="3.10.129.110">
    <property type="entry name" value="Polyketide synthase dehydratase"/>
    <property type="match status" value="1"/>
</dbReference>
<dbReference type="Gene3D" id="1.10.1200.10">
    <property type="entry name" value="ACP-like"/>
    <property type="match status" value="1"/>
</dbReference>
<dbReference type="Pfam" id="PF08659">
    <property type="entry name" value="KR"/>
    <property type="match status" value="1"/>
</dbReference>
<dbReference type="SUPFAM" id="SSF52151">
    <property type="entry name" value="FabD/lysophospholipase-like"/>
    <property type="match status" value="1"/>
</dbReference>
<evidence type="ECO:0000256" key="13">
    <source>
        <dbReference type="ARBA" id="ARBA00023160"/>
    </source>
</evidence>
<dbReference type="InterPro" id="IPR036736">
    <property type="entry name" value="ACP-like_sf"/>
</dbReference>
<evidence type="ECO:0000259" key="16">
    <source>
        <dbReference type="PROSITE" id="PS50075"/>
    </source>
</evidence>
<keyword evidence="6" id="KW-0808">Transferase</keyword>
<dbReference type="SUPFAM" id="SSF47336">
    <property type="entry name" value="ACP-like"/>
    <property type="match status" value="1"/>
</dbReference>
<dbReference type="PROSITE" id="PS50075">
    <property type="entry name" value="CARRIER"/>
    <property type="match status" value="1"/>
</dbReference>
<dbReference type="Gene3D" id="3.40.50.720">
    <property type="entry name" value="NAD(P)-binding Rossmann-like Domain"/>
    <property type="match status" value="1"/>
</dbReference>
<dbReference type="GO" id="GO:0016491">
    <property type="term" value="F:oxidoreductase activity"/>
    <property type="evidence" value="ECO:0007669"/>
    <property type="project" value="UniProtKB-KW"/>
</dbReference>
<dbReference type="GO" id="GO:0004312">
    <property type="term" value="F:fatty acid synthase activity"/>
    <property type="evidence" value="ECO:0007669"/>
    <property type="project" value="UniProtKB-EC"/>
</dbReference>
<dbReference type="InterPro" id="IPR036291">
    <property type="entry name" value="NAD(P)-bd_dom_sf"/>
</dbReference>
<dbReference type="InterPro" id="IPR050091">
    <property type="entry name" value="PKS_NRPS_Biosynth_Enz"/>
</dbReference>
<evidence type="ECO:0000256" key="10">
    <source>
        <dbReference type="ARBA" id="ARBA00023002"/>
    </source>
</evidence>
<dbReference type="InterPro" id="IPR020843">
    <property type="entry name" value="ER"/>
</dbReference>
<reference evidence="18 19" key="1">
    <citation type="submission" date="2017-03" db="EMBL/GenBank/DDBJ databases">
        <title>Genome of the blue death feigning beetle - Asbolus verrucosus.</title>
        <authorList>
            <person name="Rider S.D."/>
        </authorList>
    </citation>
    <scope>NUCLEOTIDE SEQUENCE [LARGE SCALE GENOMIC DNA]</scope>
    <source>
        <strain evidence="18">Butters</strain>
        <tissue evidence="18">Head and leg muscle</tissue>
    </source>
</reference>
<evidence type="ECO:0000256" key="5">
    <source>
        <dbReference type="ARBA" id="ARBA00022553"/>
    </source>
</evidence>
<dbReference type="Gene3D" id="3.40.47.10">
    <property type="match status" value="1"/>
</dbReference>
<evidence type="ECO:0000256" key="4">
    <source>
        <dbReference type="ARBA" id="ARBA00022516"/>
    </source>
</evidence>
<evidence type="ECO:0000256" key="2">
    <source>
        <dbReference type="ARBA" id="ARBA00018769"/>
    </source>
</evidence>
<dbReference type="InterPro" id="IPR014031">
    <property type="entry name" value="Ketoacyl_synth_C"/>
</dbReference>
<keyword evidence="19" id="KW-1185">Reference proteome</keyword>
<evidence type="ECO:0000256" key="1">
    <source>
        <dbReference type="ARBA" id="ARBA00012873"/>
    </source>
</evidence>
<feature type="domain" description="Ketosynthase family 3 (KS3)" evidence="17">
    <location>
        <begin position="2"/>
        <end position="400"/>
    </location>
</feature>
<dbReference type="SUPFAM" id="SSF53901">
    <property type="entry name" value="Thiolase-like"/>
    <property type="match status" value="1"/>
</dbReference>
<dbReference type="Gene3D" id="3.40.366.10">
    <property type="entry name" value="Malonyl-Coenzyme A Acyl Carrier Protein, domain 2"/>
    <property type="match status" value="1"/>
</dbReference>
<comment type="catalytic activity">
    <reaction evidence="15">
        <text>acetyl-CoA + n malonyl-CoA + 2n NADPH + 2n H(+) = a long-chain fatty acid + (n+1) CoA + n CO2 + 2n NADP(+).</text>
        <dbReference type="EC" id="2.3.1.85"/>
    </reaction>
</comment>
<evidence type="ECO:0000256" key="8">
    <source>
        <dbReference type="ARBA" id="ARBA00022832"/>
    </source>
</evidence>
<dbReference type="EC" id="2.3.1.85" evidence="1"/>
<dbReference type="InterPro" id="IPR009081">
    <property type="entry name" value="PP-bd_ACP"/>
</dbReference>
<organism evidence="18 19">
    <name type="scientific">Asbolus verrucosus</name>
    <name type="common">Desert ironclad beetle</name>
    <dbReference type="NCBI Taxonomy" id="1661398"/>
    <lineage>
        <taxon>Eukaryota</taxon>
        <taxon>Metazoa</taxon>
        <taxon>Ecdysozoa</taxon>
        <taxon>Arthropoda</taxon>
        <taxon>Hexapoda</taxon>
        <taxon>Insecta</taxon>
        <taxon>Pterygota</taxon>
        <taxon>Neoptera</taxon>
        <taxon>Endopterygota</taxon>
        <taxon>Coleoptera</taxon>
        <taxon>Polyphaga</taxon>
        <taxon>Cucujiformia</taxon>
        <taxon>Tenebrionidae</taxon>
        <taxon>Pimeliinae</taxon>
        <taxon>Asbolus</taxon>
    </lineage>
</organism>
<dbReference type="CDD" id="cd00833">
    <property type="entry name" value="PKS"/>
    <property type="match status" value="1"/>
</dbReference>
<keyword evidence="13" id="KW-0275">Fatty acid biosynthesis</keyword>
<dbReference type="InterPro" id="IPR042104">
    <property type="entry name" value="PKS_dehydratase_sf"/>
</dbReference>
<dbReference type="CDD" id="cd08954">
    <property type="entry name" value="KR_1_FAS_SDR_x"/>
    <property type="match status" value="1"/>
</dbReference>
<keyword evidence="8" id="KW-0276">Fatty acid metabolism</keyword>
<dbReference type="PANTHER" id="PTHR43775:SF7">
    <property type="entry name" value="FATTY ACID SYNTHASE"/>
    <property type="match status" value="1"/>
</dbReference>
<dbReference type="Gene3D" id="3.30.70.3290">
    <property type="match status" value="1"/>
</dbReference>
<dbReference type="SMART" id="SM00825">
    <property type="entry name" value="PKS_KS"/>
    <property type="match status" value="1"/>
</dbReference>
<evidence type="ECO:0000256" key="6">
    <source>
        <dbReference type="ARBA" id="ARBA00022679"/>
    </source>
</evidence>
<dbReference type="GO" id="GO:0006633">
    <property type="term" value="P:fatty acid biosynthetic process"/>
    <property type="evidence" value="ECO:0007669"/>
    <property type="project" value="UniProtKB-UniPathway"/>
</dbReference>
<evidence type="ECO:0000256" key="14">
    <source>
        <dbReference type="ARBA" id="ARBA00023268"/>
    </source>
</evidence>
<dbReference type="Pfam" id="PF00698">
    <property type="entry name" value="Acyl_transf_1"/>
    <property type="match status" value="1"/>
</dbReference>
<evidence type="ECO:0000256" key="7">
    <source>
        <dbReference type="ARBA" id="ARBA00022801"/>
    </source>
</evidence>
<name>A0A482W5Y4_ASBVE</name>
<keyword evidence="10" id="KW-0560">Oxidoreductase</keyword>
<evidence type="ECO:0000313" key="18">
    <source>
        <dbReference type="EMBL" id="RZC40550.1"/>
    </source>
</evidence>
<keyword evidence="12" id="KW-0443">Lipid metabolism</keyword>
<dbReference type="InterPro" id="IPR013968">
    <property type="entry name" value="PKS_KR"/>
</dbReference>
<dbReference type="InterPro" id="IPR032821">
    <property type="entry name" value="PKS_assoc"/>
</dbReference>
<dbReference type="Gene3D" id="3.90.180.10">
    <property type="entry name" value="Medium-chain alcohol dehydrogenases, catalytic domain"/>
    <property type="match status" value="1"/>
</dbReference>
<dbReference type="STRING" id="1661398.A0A482W5Y4"/>
<gene>
    <name evidence="18" type="ORF">BDFB_001609</name>
</gene>
<keyword evidence="5" id="KW-0597">Phosphoprotein</keyword>
<keyword evidence="3" id="KW-0596">Phosphopantetheine</keyword>
<evidence type="ECO:0000256" key="9">
    <source>
        <dbReference type="ARBA" id="ARBA00022857"/>
    </source>
</evidence>
<dbReference type="SUPFAM" id="SSF50129">
    <property type="entry name" value="GroES-like"/>
    <property type="match status" value="1"/>
</dbReference>
<dbReference type="Pfam" id="PF00109">
    <property type="entry name" value="ketoacyl-synt"/>
    <property type="match status" value="1"/>
</dbReference>
<dbReference type="OrthoDB" id="329835at2759"/>
<keyword evidence="14" id="KW-0511">Multifunctional enzyme</keyword>
<keyword evidence="4" id="KW-0444">Lipid biosynthesis</keyword>
<dbReference type="InterPro" id="IPR020841">
    <property type="entry name" value="PKS_Beta-ketoAc_synthase_dom"/>
</dbReference>
<dbReference type="InterPro" id="IPR001227">
    <property type="entry name" value="Ac_transferase_dom_sf"/>
</dbReference>
<keyword evidence="7" id="KW-0378">Hydrolase</keyword>
<protein>
    <recommendedName>
        <fullName evidence="2">Fatty acid synthase</fullName>
        <ecNumber evidence="1">2.3.1.85</ecNumber>
    </recommendedName>
</protein>
<dbReference type="UniPathway" id="UPA00094"/>
<dbReference type="InterPro" id="IPR016035">
    <property type="entry name" value="Acyl_Trfase/lysoPLipase"/>
</dbReference>
<dbReference type="InterPro" id="IPR016036">
    <property type="entry name" value="Malonyl_transacylase_ACP-bd"/>
</dbReference>
<dbReference type="InterPro" id="IPR011032">
    <property type="entry name" value="GroES-like_sf"/>
</dbReference>
<dbReference type="Pfam" id="PF00550">
    <property type="entry name" value="PP-binding"/>
    <property type="match status" value="1"/>
</dbReference>
<feature type="domain" description="Carrier" evidence="16">
    <location>
        <begin position="1750"/>
        <end position="1825"/>
    </location>
</feature>